<dbReference type="Proteomes" id="UP000316095">
    <property type="component" value="Unassembled WGS sequence"/>
</dbReference>
<evidence type="ECO:0000256" key="2">
    <source>
        <dbReference type="ARBA" id="ARBA00005745"/>
    </source>
</evidence>
<keyword evidence="5 7" id="KW-1133">Transmembrane helix</keyword>
<feature type="transmembrane region" description="Helical" evidence="7">
    <location>
        <begin position="159"/>
        <end position="181"/>
    </location>
</feature>
<dbReference type="InterPro" id="IPR003004">
    <property type="entry name" value="GspF/PilC"/>
</dbReference>
<protein>
    <submittedName>
        <fullName evidence="9">Type II secretion system protein F</fullName>
    </submittedName>
</protein>
<dbReference type="AlphaFoldDB" id="A0A5C5XH85"/>
<dbReference type="PANTHER" id="PTHR30012">
    <property type="entry name" value="GENERAL SECRETION PATHWAY PROTEIN"/>
    <property type="match status" value="1"/>
</dbReference>
<name>A0A5C5XH85_9PLAN</name>
<evidence type="ECO:0000256" key="4">
    <source>
        <dbReference type="ARBA" id="ARBA00022692"/>
    </source>
</evidence>
<dbReference type="Gene3D" id="1.20.81.30">
    <property type="entry name" value="Type II secretion system (T2SS), domain F"/>
    <property type="match status" value="2"/>
</dbReference>
<comment type="caution">
    <text evidence="9">The sequence shown here is derived from an EMBL/GenBank/DDBJ whole genome shotgun (WGS) entry which is preliminary data.</text>
</comment>
<evidence type="ECO:0000256" key="7">
    <source>
        <dbReference type="SAM" id="Phobius"/>
    </source>
</evidence>
<proteinExistence type="inferred from homology"/>
<evidence type="ECO:0000259" key="8">
    <source>
        <dbReference type="Pfam" id="PF00482"/>
    </source>
</evidence>
<gene>
    <name evidence="9" type="primary">epsF_5</name>
    <name evidence="9" type="ORF">Pan54_31890</name>
</gene>
<comment type="subcellular location">
    <subcellularLocation>
        <location evidence="1">Cell membrane</location>
        <topology evidence="1">Multi-pass membrane protein</topology>
    </subcellularLocation>
</comment>
<dbReference type="PANTHER" id="PTHR30012:SF0">
    <property type="entry name" value="TYPE II SECRETION SYSTEM PROTEIN F-RELATED"/>
    <property type="match status" value="1"/>
</dbReference>
<dbReference type="EMBL" id="SJPG01000001">
    <property type="protein sequence ID" value="TWT62447.1"/>
    <property type="molecule type" value="Genomic_DNA"/>
</dbReference>
<feature type="domain" description="Type II secretion system protein GspF" evidence="8">
    <location>
        <begin position="15"/>
        <end position="133"/>
    </location>
</feature>
<evidence type="ECO:0000313" key="9">
    <source>
        <dbReference type="EMBL" id="TWT62447.1"/>
    </source>
</evidence>
<keyword evidence="4 7" id="KW-0812">Transmembrane</keyword>
<dbReference type="RefSeq" id="WP_146504300.1">
    <property type="nucleotide sequence ID" value="NZ_SJPG01000001.1"/>
</dbReference>
<accession>A0A5C5XH85</accession>
<dbReference type="InterPro" id="IPR018076">
    <property type="entry name" value="T2SS_GspF_dom"/>
</dbReference>
<reference evidence="9 10" key="1">
    <citation type="submission" date="2019-02" db="EMBL/GenBank/DDBJ databases">
        <title>Deep-cultivation of Planctomycetes and their phenomic and genomic characterization uncovers novel biology.</title>
        <authorList>
            <person name="Wiegand S."/>
            <person name="Jogler M."/>
            <person name="Boedeker C."/>
            <person name="Pinto D."/>
            <person name="Vollmers J."/>
            <person name="Rivas-Marin E."/>
            <person name="Kohn T."/>
            <person name="Peeters S.H."/>
            <person name="Heuer A."/>
            <person name="Rast P."/>
            <person name="Oberbeckmann S."/>
            <person name="Bunk B."/>
            <person name="Jeske O."/>
            <person name="Meyerdierks A."/>
            <person name="Storesund J.E."/>
            <person name="Kallscheuer N."/>
            <person name="Luecker S."/>
            <person name="Lage O.M."/>
            <person name="Pohl T."/>
            <person name="Merkel B.J."/>
            <person name="Hornburger P."/>
            <person name="Mueller R.-W."/>
            <person name="Bruemmer F."/>
            <person name="Labrenz M."/>
            <person name="Spormann A.M."/>
            <person name="Op Den Camp H."/>
            <person name="Overmann J."/>
            <person name="Amann R."/>
            <person name="Jetten M.S.M."/>
            <person name="Mascher T."/>
            <person name="Medema M.H."/>
            <person name="Devos D.P."/>
            <person name="Kaster A.-K."/>
            <person name="Ovreas L."/>
            <person name="Rohde M."/>
            <person name="Galperin M.Y."/>
            <person name="Jogler C."/>
        </authorList>
    </citation>
    <scope>NUCLEOTIDE SEQUENCE [LARGE SCALE GENOMIC DNA]</scope>
    <source>
        <strain evidence="9 10">Pan54</strain>
    </source>
</reference>
<evidence type="ECO:0000256" key="3">
    <source>
        <dbReference type="ARBA" id="ARBA00022475"/>
    </source>
</evidence>
<feature type="domain" description="Type II secretion system protein GspF" evidence="8">
    <location>
        <begin position="221"/>
        <end position="332"/>
    </location>
</feature>
<keyword evidence="6 7" id="KW-0472">Membrane</keyword>
<feature type="transmembrane region" description="Helical" evidence="7">
    <location>
        <begin position="314"/>
        <end position="336"/>
    </location>
</feature>
<evidence type="ECO:0000256" key="1">
    <source>
        <dbReference type="ARBA" id="ARBA00004651"/>
    </source>
</evidence>
<evidence type="ECO:0000256" key="6">
    <source>
        <dbReference type="ARBA" id="ARBA00023136"/>
    </source>
</evidence>
<organism evidence="9 10">
    <name type="scientific">Rubinisphaera italica</name>
    <dbReference type="NCBI Taxonomy" id="2527969"/>
    <lineage>
        <taxon>Bacteria</taxon>
        <taxon>Pseudomonadati</taxon>
        <taxon>Planctomycetota</taxon>
        <taxon>Planctomycetia</taxon>
        <taxon>Planctomycetales</taxon>
        <taxon>Planctomycetaceae</taxon>
        <taxon>Rubinisphaera</taxon>
    </lineage>
</organism>
<feature type="transmembrane region" description="Helical" evidence="7">
    <location>
        <begin position="193"/>
        <end position="214"/>
    </location>
</feature>
<comment type="similarity">
    <text evidence="2">Belongs to the GSP F family.</text>
</comment>
<feature type="transmembrane region" description="Helical" evidence="7">
    <location>
        <begin position="113"/>
        <end position="139"/>
    </location>
</feature>
<evidence type="ECO:0000256" key="5">
    <source>
        <dbReference type="ARBA" id="ARBA00022989"/>
    </source>
</evidence>
<keyword evidence="3" id="KW-1003">Cell membrane</keyword>
<sequence length="343" mass="37893">MFGENLPLRPIALLCRSLSTLLETGVSAHKSFLIAGEKAADVRVRRATMQIAEELQKGSDIATALKDQDIFPTLMVNMVDVAERTGALPEILTGLANHYDNLLRLKKDFYSAIAWPILQLIMAVFVIAGLIFLLGWIANAQGGEAIDVLGWGLTGTSGALIWLGMVFGTAAGAFILFKFLRANFAGQKYMDRILMRVPVLGYCMRSFAIARFAWAYHLTQNAGMPIDESIEASMMATNNGAFIGEGPRIVYWIQEGYTVTEALRQSELFPRDVIEMIHVGETSGTVPEMLDRLSPQFEDQARRALDALAGALGWTVWVIVAGFIIFVIFSVMFWYIGLINELL</sequence>
<dbReference type="InterPro" id="IPR042094">
    <property type="entry name" value="T2SS_GspF_sf"/>
</dbReference>
<dbReference type="OrthoDB" id="211600at2"/>
<dbReference type="Pfam" id="PF00482">
    <property type="entry name" value="T2SSF"/>
    <property type="match status" value="2"/>
</dbReference>
<evidence type="ECO:0000313" key="10">
    <source>
        <dbReference type="Proteomes" id="UP000316095"/>
    </source>
</evidence>
<keyword evidence="10" id="KW-1185">Reference proteome</keyword>
<dbReference type="GO" id="GO:0005886">
    <property type="term" value="C:plasma membrane"/>
    <property type="evidence" value="ECO:0007669"/>
    <property type="project" value="UniProtKB-SubCell"/>
</dbReference>